<keyword evidence="1" id="KW-1133">Transmembrane helix</keyword>
<gene>
    <name evidence="2" type="ORF">HUJ06_010078</name>
</gene>
<protein>
    <submittedName>
        <fullName evidence="2">Uncharacterized protein</fullName>
    </submittedName>
</protein>
<evidence type="ECO:0000256" key="1">
    <source>
        <dbReference type="SAM" id="Phobius"/>
    </source>
</evidence>
<evidence type="ECO:0000313" key="2">
    <source>
        <dbReference type="EMBL" id="DAD31227.1"/>
    </source>
</evidence>
<keyword evidence="1" id="KW-0472">Membrane</keyword>
<keyword evidence="3" id="KW-1185">Reference proteome</keyword>
<organism evidence="2 3">
    <name type="scientific">Nelumbo nucifera</name>
    <name type="common">Sacred lotus</name>
    <dbReference type="NCBI Taxonomy" id="4432"/>
    <lineage>
        <taxon>Eukaryota</taxon>
        <taxon>Viridiplantae</taxon>
        <taxon>Streptophyta</taxon>
        <taxon>Embryophyta</taxon>
        <taxon>Tracheophyta</taxon>
        <taxon>Spermatophyta</taxon>
        <taxon>Magnoliopsida</taxon>
        <taxon>Proteales</taxon>
        <taxon>Nelumbonaceae</taxon>
        <taxon>Nelumbo</taxon>
    </lineage>
</organism>
<evidence type="ECO:0000313" key="3">
    <source>
        <dbReference type="Proteomes" id="UP000607653"/>
    </source>
</evidence>
<feature type="transmembrane region" description="Helical" evidence="1">
    <location>
        <begin position="6"/>
        <end position="25"/>
    </location>
</feature>
<sequence>MLIIASTYFFFLLKNGCFFIVFSHINHMTARGMEVHRTLLFLINPFEDIKYNKS</sequence>
<accession>A0A822YFG1</accession>
<reference evidence="2 3" key="1">
    <citation type="journal article" date="2020" name="Mol. Biol. Evol.">
        <title>Distinct Expression and Methylation Patterns for Genes with Different Fates following a Single Whole-Genome Duplication in Flowering Plants.</title>
        <authorList>
            <person name="Shi T."/>
            <person name="Rahmani R.S."/>
            <person name="Gugger P.F."/>
            <person name="Wang M."/>
            <person name="Li H."/>
            <person name="Zhang Y."/>
            <person name="Li Z."/>
            <person name="Wang Q."/>
            <person name="Van de Peer Y."/>
            <person name="Marchal K."/>
            <person name="Chen J."/>
        </authorList>
    </citation>
    <scope>NUCLEOTIDE SEQUENCE [LARGE SCALE GENOMIC DNA]</scope>
    <source>
        <tissue evidence="2">Leaf</tissue>
    </source>
</reference>
<proteinExistence type="predicted"/>
<keyword evidence="1" id="KW-0812">Transmembrane</keyword>
<dbReference type="Proteomes" id="UP000607653">
    <property type="component" value="Unassembled WGS sequence"/>
</dbReference>
<dbReference type="EMBL" id="DUZY01000003">
    <property type="protein sequence ID" value="DAD31227.1"/>
    <property type="molecule type" value="Genomic_DNA"/>
</dbReference>
<dbReference type="AlphaFoldDB" id="A0A822YFG1"/>
<name>A0A822YFG1_NELNU</name>
<comment type="caution">
    <text evidence="2">The sequence shown here is derived from an EMBL/GenBank/DDBJ whole genome shotgun (WGS) entry which is preliminary data.</text>
</comment>